<dbReference type="SMART" id="SM00822">
    <property type="entry name" value="PKS_KR"/>
    <property type="match status" value="1"/>
</dbReference>
<keyword evidence="4" id="KW-1185">Reference proteome</keyword>
<comment type="caution">
    <text evidence="3">The sequence shown here is derived from an EMBL/GenBank/DDBJ whole genome shotgun (WGS) entry which is preliminary data.</text>
</comment>
<dbReference type="AlphaFoldDB" id="A0A418VTK1"/>
<dbReference type="InterPro" id="IPR057326">
    <property type="entry name" value="KR_dom"/>
</dbReference>
<dbReference type="CDD" id="cd05233">
    <property type="entry name" value="SDR_c"/>
    <property type="match status" value="1"/>
</dbReference>
<gene>
    <name evidence="3" type="ORF">D3874_25400</name>
</gene>
<reference evidence="3 4" key="1">
    <citation type="submission" date="2018-09" db="EMBL/GenBank/DDBJ databases">
        <authorList>
            <person name="Zhu H."/>
        </authorList>
    </citation>
    <scope>NUCLEOTIDE SEQUENCE [LARGE SCALE GENOMIC DNA]</scope>
    <source>
        <strain evidence="3 4">K1W22B-8</strain>
    </source>
</reference>
<dbReference type="Proteomes" id="UP000284605">
    <property type="component" value="Unassembled WGS sequence"/>
</dbReference>
<dbReference type="EMBL" id="QYUK01000016">
    <property type="protein sequence ID" value="RJF80473.1"/>
    <property type="molecule type" value="Genomic_DNA"/>
</dbReference>
<dbReference type="PROSITE" id="PS00061">
    <property type="entry name" value="ADH_SHORT"/>
    <property type="match status" value="1"/>
</dbReference>
<dbReference type="PRINTS" id="PR00081">
    <property type="entry name" value="GDHRDH"/>
</dbReference>
<dbReference type="InterPro" id="IPR002347">
    <property type="entry name" value="SDR_fam"/>
</dbReference>
<dbReference type="Pfam" id="PF13561">
    <property type="entry name" value="adh_short_C2"/>
    <property type="match status" value="1"/>
</dbReference>
<dbReference type="InterPro" id="IPR036291">
    <property type="entry name" value="NAD(P)-bd_dom_sf"/>
</dbReference>
<comment type="similarity">
    <text evidence="1">Belongs to the short-chain dehydrogenases/reductases (SDR) family.</text>
</comment>
<feature type="domain" description="Ketoreductase" evidence="2">
    <location>
        <begin position="3"/>
        <end position="182"/>
    </location>
</feature>
<dbReference type="PANTHER" id="PTHR42879:SF2">
    <property type="entry name" value="3-OXOACYL-[ACYL-CARRIER-PROTEIN] REDUCTASE FABG"/>
    <property type="match status" value="1"/>
</dbReference>
<evidence type="ECO:0000313" key="4">
    <source>
        <dbReference type="Proteomes" id="UP000284605"/>
    </source>
</evidence>
<dbReference type="RefSeq" id="WP_119782525.1">
    <property type="nucleotide sequence ID" value="NZ_QYUK01000016.1"/>
</dbReference>
<dbReference type="PANTHER" id="PTHR42879">
    <property type="entry name" value="3-OXOACYL-(ACYL-CARRIER-PROTEIN) REDUCTASE"/>
    <property type="match status" value="1"/>
</dbReference>
<dbReference type="InterPro" id="IPR050259">
    <property type="entry name" value="SDR"/>
</dbReference>
<evidence type="ECO:0000259" key="2">
    <source>
        <dbReference type="SMART" id="SM00822"/>
    </source>
</evidence>
<dbReference type="InterPro" id="IPR020904">
    <property type="entry name" value="Sc_DH/Rdtase_CS"/>
</dbReference>
<evidence type="ECO:0000256" key="1">
    <source>
        <dbReference type="ARBA" id="ARBA00006484"/>
    </source>
</evidence>
<evidence type="ECO:0000313" key="3">
    <source>
        <dbReference type="EMBL" id="RJF80473.1"/>
    </source>
</evidence>
<sequence>MTGAVLVTGGTGGIGGAIVRRLVADGHKVTFTWRGDAAAAAALAAETGAQSVQLDLADRLAVAGFADFLAAAEAPLYGLVHNAGSTYDALAATIDVEAAAALFEVNLFSLMALVRGAVRAMTAARRGRIVAIGALAARRAVAGNAAYAASKAALEAYIKTLMAEVARRGVTANVVAPGWIDTAMVTAPAEARAALAKTIPAQRLGKAEDVAAIVAFLLREEAGYINGTVVTVDGGLGSMLAAPKN</sequence>
<proteinExistence type="inferred from homology"/>
<accession>A0A418VTK1</accession>
<protein>
    <submittedName>
        <fullName evidence="3">SDR family oxidoreductase</fullName>
    </submittedName>
</protein>
<dbReference type="OrthoDB" id="9804774at2"/>
<dbReference type="GO" id="GO:0032787">
    <property type="term" value="P:monocarboxylic acid metabolic process"/>
    <property type="evidence" value="ECO:0007669"/>
    <property type="project" value="UniProtKB-ARBA"/>
</dbReference>
<name>A0A418VTK1_9PROT</name>
<dbReference type="SUPFAM" id="SSF51735">
    <property type="entry name" value="NAD(P)-binding Rossmann-fold domains"/>
    <property type="match status" value="1"/>
</dbReference>
<dbReference type="Gene3D" id="3.40.50.720">
    <property type="entry name" value="NAD(P)-binding Rossmann-like Domain"/>
    <property type="match status" value="1"/>
</dbReference>
<organism evidence="3 4">
    <name type="scientific">Oleomonas cavernae</name>
    <dbReference type="NCBI Taxonomy" id="2320859"/>
    <lineage>
        <taxon>Bacteria</taxon>
        <taxon>Pseudomonadati</taxon>
        <taxon>Pseudomonadota</taxon>
        <taxon>Alphaproteobacteria</taxon>
        <taxon>Acetobacterales</taxon>
        <taxon>Acetobacteraceae</taxon>
        <taxon>Oleomonas</taxon>
    </lineage>
</organism>